<proteinExistence type="predicted"/>
<keyword evidence="8" id="KW-1185">Reference proteome</keyword>
<dbReference type="CDD" id="cd01857">
    <property type="entry name" value="HSR1_MMR1"/>
    <property type="match status" value="1"/>
</dbReference>
<feature type="region of interest" description="Disordered" evidence="5">
    <location>
        <begin position="1"/>
        <end position="45"/>
    </location>
</feature>
<gene>
    <name evidence="7" type="ORF">BQ4739_LOCUS19244</name>
</gene>
<evidence type="ECO:0000256" key="2">
    <source>
        <dbReference type="ARBA" id="ARBA00022741"/>
    </source>
</evidence>
<dbReference type="Gene3D" id="3.40.50.300">
    <property type="entry name" value="P-loop containing nucleotide triphosphate hydrolases"/>
    <property type="match status" value="1"/>
</dbReference>
<dbReference type="InterPro" id="IPR006073">
    <property type="entry name" value="GTP-bd"/>
</dbReference>
<dbReference type="Proteomes" id="UP000256970">
    <property type="component" value="Unassembled WGS sequence"/>
</dbReference>
<dbReference type="SUPFAM" id="SSF52540">
    <property type="entry name" value="P-loop containing nucleoside triphosphate hydrolases"/>
    <property type="match status" value="1"/>
</dbReference>
<name>A0A383WNC1_TETOB</name>
<evidence type="ECO:0000256" key="5">
    <source>
        <dbReference type="SAM" id="MobiDB-lite"/>
    </source>
</evidence>
<evidence type="ECO:0000313" key="7">
    <source>
        <dbReference type="EMBL" id="SZX78945.1"/>
    </source>
</evidence>
<dbReference type="Pfam" id="PF01926">
    <property type="entry name" value="MMR_HSR1"/>
    <property type="match status" value="1"/>
</dbReference>
<feature type="domain" description="G" evidence="6">
    <location>
        <begin position="329"/>
        <end position="391"/>
    </location>
</feature>
<evidence type="ECO:0000256" key="1">
    <source>
        <dbReference type="ARBA" id="ARBA00022490"/>
    </source>
</evidence>
<feature type="compositionally biased region" description="Low complexity" evidence="5">
    <location>
        <begin position="571"/>
        <end position="614"/>
    </location>
</feature>
<evidence type="ECO:0000256" key="3">
    <source>
        <dbReference type="ARBA" id="ARBA00022801"/>
    </source>
</evidence>
<dbReference type="InterPro" id="IPR043358">
    <property type="entry name" value="GNL1-like"/>
</dbReference>
<dbReference type="PANTHER" id="PTHR45709:SF2">
    <property type="entry name" value="LARGE SUBUNIT GTPASE 1 HOMOLOG"/>
    <property type="match status" value="1"/>
</dbReference>
<evidence type="ECO:0000256" key="4">
    <source>
        <dbReference type="ARBA" id="ARBA00023134"/>
    </source>
</evidence>
<dbReference type="GO" id="GO:0005829">
    <property type="term" value="C:cytosol"/>
    <property type="evidence" value="ECO:0007669"/>
    <property type="project" value="TreeGrafter"/>
</dbReference>
<organism evidence="7 8">
    <name type="scientific">Tetradesmus obliquus</name>
    <name type="common">Green alga</name>
    <name type="synonym">Acutodesmus obliquus</name>
    <dbReference type="NCBI Taxonomy" id="3088"/>
    <lineage>
        <taxon>Eukaryota</taxon>
        <taxon>Viridiplantae</taxon>
        <taxon>Chlorophyta</taxon>
        <taxon>core chlorophytes</taxon>
        <taxon>Chlorophyceae</taxon>
        <taxon>CS clade</taxon>
        <taxon>Sphaeropleales</taxon>
        <taxon>Scenedesmaceae</taxon>
        <taxon>Tetradesmus</taxon>
    </lineage>
</organism>
<evidence type="ECO:0000313" key="8">
    <source>
        <dbReference type="Proteomes" id="UP000256970"/>
    </source>
</evidence>
<keyword evidence="2" id="KW-0547">Nucleotide-binding</keyword>
<dbReference type="GO" id="GO:0005525">
    <property type="term" value="F:GTP binding"/>
    <property type="evidence" value="ECO:0007669"/>
    <property type="project" value="UniProtKB-KW"/>
</dbReference>
<protein>
    <recommendedName>
        <fullName evidence="6">G domain-containing protein</fullName>
    </recommendedName>
</protein>
<keyword evidence="1" id="KW-0963">Cytoplasm</keyword>
<dbReference type="PANTHER" id="PTHR45709">
    <property type="entry name" value="LARGE SUBUNIT GTPASE 1 HOMOLOG-RELATED"/>
    <property type="match status" value="1"/>
</dbReference>
<reference evidence="7 8" key="1">
    <citation type="submission" date="2016-10" db="EMBL/GenBank/DDBJ databases">
        <authorList>
            <person name="Cai Z."/>
        </authorList>
    </citation>
    <scope>NUCLEOTIDE SEQUENCE [LARGE SCALE GENOMIC DNA]</scope>
</reference>
<feature type="compositionally biased region" description="Basic residues" evidence="5">
    <location>
        <begin position="661"/>
        <end position="678"/>
    </location>
</feature>
<feature type="region of interest" description="Disordered" evidence="5">
    <location>
        <begin position="654"/>
        <end position="680"/>
    </location>
</feature>
<keyword evidence="4" id="KW-0342">GTP-binding</keyword>
<accession>A0A383WNC1</accession>
<keyword evidence="3" id="KW-0378">Hydrolase</keyword>
<dbReference type="GO" id="GO:0003924">
    <property type="term" value="F:GTPase activity"/>
    <property type="evidence" value="ECO:0007669"/>
    <property type="project" value="InterPro"/>
</dbReference>
<feature type="region of interest" description="Disordered" evidence="5">
    <location>
        <begin position="569"/>
        <end position="627"/>
    </location>
</feature>
<dbReference type="EMBL" id="FNXT01001347">
    <property type="protein sequence ID" value="SZX78945.1"/>
    <property type="molecule type" value="Genomic_DNA"/>
</dbReference>
<evidence type="ECO:0000259" key="6">
    <source>
        <dbReference type="Pfam" id="PF01926"/>
    </source>
</evidence>
<dbReference type="InterPro" id="IPR027417">
    <property type="entry name" value="P-loop_NTPase"/>
</dbReference>
<dbReference type="STRING" id="3088.A0A383WNC1"/>
<dbReference type="AlphaFoldDB" id="A0A383WNC1"/>
<sequence>MGKHNGKSRSTGGTKVGAALTRRHKSGFGGGTFQDRHTTDMGGGMQSILERNDLDELMAMAELADRDFTAERYQPVVISSSAHSTLAAEQSAALRAAAEARNMHKLCIPRRPEWDASTTPEQLDAQEKAAFLSWRRQLAVLEEEEELLLTPFERNLEVWRQLWRVLERSDIVVQVVDARDPLTYFSRDLVAYANQLHATKSSFILLNKADLLPEAVRTAWADYFDSKGLQYGFFSAFVASEAQAKARHDAIALGLAVPDPAAVARYFRELLGLADADGSSGGGSGSSSRTRILSVDEMLVVLEGLARQAVDAADEDDPRRQDPNRRLMVGLVGYPNVGKSSTINAIFGAKKTAVAPTPGKTKHFQTLNVSPTLCLCDCPGLVFPRFAASKADMVAAGVIPIDRLTDVRAPIEVAAARCGKQQLEAVYGIHMPAWPENAAAARAPASVSQAPAAGAAVAAAAADSASQPAAAAAEAEAEPAPAAASYASSSSRVQEQQLSPGTLLLLGLARARGWGTASGLADEARAGRQILKDYTNGKLLYCKLPPGFGAVGFAPDVAPLPGTVNAMQLPAQQQQPQQQQQQQQQRGDAAAGAAAAAADAAAADASGSDSSSDGSDSDADDTAAAAAAAGEAGDASMLMLSEADLELMEGLGVSSNASKSSKQRAEHKFHKKAARSKGSRGIAVDAGGYDGAALRTGKKGGLVRVGGY</sequence>